<dbReference type="AlphaFoldDB" id="A0A931H3S9"/>
<dbReference type="NCBIfam" id="NF005679">
    <property type="entry name" value="PRK07475.1"/>
    <property type="match status" value="1"/>
</dbReference>
<gene>
    <name evidence="1" type="ORF">I5803_08050</name>
</gene>
<accession>A0A931H3S9</accession>
<evidence type="ECO:0000313" key="2">
    <source>
        <dbReference type="Proteomes" id="UP000651050"/>
    </source>
</evidence>
<dbReference type="RefSeq" id="WP_196985850.1">
    <property type="nucleotide sequence ID" value="NZ_JADWYS010000001.1"/>
</dbReference>
<keyword evidence="2" id="KW-1185">Reference proteome</keyword>
<sequence length="240" mass="25717">MTIIEGGRNIYEAAVGVIVLDTKLPRAHGDIANARTWPFPMLYRVARGASAHVVVHERGQGLSKILVDTAKELVASGARGITTTGGFLSLFQQELSAECGVPVASSSLMQVPLVQNLLPPGRRVGVVTVQGARLGPDHLIAAGAPGDTPVVGTEEGEELTRVLLKGEATLDLVKAERDVVDAGKRLVERHPDVGAIVLECHNMAPYAAALSRAVRLPVYDLYSFIVWFQAGLQPREFDKR</sequence>
<comment type="caution">
    <text evidence="1">The sequence shown here is derived from an EMBL/GenBank/DDBJ whole genome shotgun (WGS) entry which is preliminary data.</text>
</comment>
<organism evidence="1 2">
    <name type="scientific">Caenimonas aquaedulcis</name>
    <dbReference type="NCBI Taxonomy" id="2793270"/>
    <lineage>
        <taxon>Bacteria</taxon>
        <taxon>Pseudomonadati</taxon>
        <taxon>Pseudomonadota</taxon>
        <taxon>Betaproteobacteria</taxon>
        <taxon>Burkholderiales</taxon>
        <taxon>Comamonadaceae</taxon>
        <taxon>Caenimonas</taxon>
    </lineage>
</organism>
<dbReference type="EMBL" id="JADWYS010000001">
    <property type="protein sequence ID" value="MBG9387968.1"/>
    <property type="molecule type" value="Genomic_DNA"/>
</dbReference>
<reference evidence="1" key="1">
    <citation type="submission" date="2020-11" db="EMBL/GenBank/DDBJ databases">
        <title>Bacterial whole genome sequence for Caenimonas sp. DR4.4.</title>
        <authorList>
            <person name="Le V."/>
            <person name="Ko S.-R."/>
            <person name="Ahn C.-Y."/>
            <person name="Oh H.-M."/>
        </authorList>
    </citation>
    <scope>NUCLEOTIDE SEQUENCE</scope>
    <source>
        <strain evidence="1">DR4.4</strain>
    </source>
</reference>
<protein>
    <submittedName>
        <fullName evidence="1">Aspartate/glutamate racemase family protein</fullName>
    </submittedName>
</protein>
<evidence type="ECO:0000313" key="1">
    <source>
        <dbReference type="EMBL" id="MBG9387968.1"/>
    </source>
</evidence>
<proteinExistence type="predicted"/>
<dbReference type="Proteomes" id="UP000651050">
    <property type="component" value="Unassembled WGS sequence"/>
</dbReference>
<name>A0A931H3S9_9BURK</name>